<gene>
    <name evidence="3" type="ORF">GCM10022226_82370</name>
</gene>
<dbReference type="PANTHER" id="PTHR43244:SF1">
    <property type="entry name" value="5,10-METHYLENETETRAHYDROMETHANOPTERIN REDUCTASE"/>
    <property type="match status" value="1"/>
</dbReference>
<dbReference type="Pfam" id="PF00296">
    <property type="entry name" value="Bac_luciferase"/>
    <property type="match status" value="1"/>
</dbReference>
<evidence type="ECO:0000313" key="4">
    <source>
        <dbReference type="Proteomes" id="UP001500888"/>
    </source>
</evidence>
<feature type="domain" description="Luciferase-like" evidence="2">
    <location>
        <begin position="5"/>
        <end position="304"/>
    </location>
</feature>
<dbReference type="SUPFAM" id="SSF51679">
    <property type="entry name" value="Bacterial luciferase-like"/>
    <property type="match status" value="1"/>
</dbReference>
<dbReference type="Proteomes" id="UP001500888">
    <property type="component" value="Unassembled WGS sequence"/>
</dbReference>
<evidence type="ECO:0000256" key="1">
    <source>
        <dbReference type="ARBA" id="ARBA00023002"/>
    </source>
</evidence>
<sequence>MTVAEIGLGLQSDKRPGDYARLARRAERHGFDVLSVFGDLMYQPPIFPLLEMAAATERVRLGAACLNPYSLAPYEIAGQVAALDLASNGRAYLGLARGTWLGAVGIAQPRPPTALAEAVEVVYRLLGGDTDGFEGEVFRLEPGTRLRYAVHRPRPPLLLGAWGPKGAALAGRVAEEIKVGGSANPAMVPLIRERVRAGALEAGRDPGDVGIVLGAVTVVDTDGVAARARARTEVAMYLAVVAELDPTAHVPSDLLARVKGLVDEGGHRAAGELIPDDLLDLFAFSGTPDQVAAQAQALLDAGVRRVEFGTPHGLDDDRGVDLLGSAVLPMLDRAAAGRRPGP</sequence>
<proteinExistence type="predicted"/>
<dbReference type="EMBL" id="BAAAZR010000063">
    <property type="protein sequence ID" value="GAA3846329.1"/>
    <property type="molecule type" value="Genomic_DNA"/>
</dbReference>
<dbReference type="InterPro" id="IPR011251">
    <property type="entry name" value="Luciferase-like_dom"/>
</dbReference>
<reference evidence="4" key="1">
    <citation type="journal article" date="2019" name="Int. J. Syst. Evol. Microbiol.">
        <title>The Global Catalogue of Microorganisms (GCM) 10K type strain sequencing project: providing services to taxonomists for standard genome sequencing and annotation.</title>
        <authorList>
            <consortium name="The Broad Institute Genomics Platform"/>
            <consortium name="The Broad Institute Genome Sequencing Center for Infectious Disease"/>
            <person name="Wu L."/>
            <person name="Ma J."/>
        </authorList>
    </citation>
    <scope>NUCLEOTIDE SEQUENCE [LARGE SCALE GENOMIC DNA]</scope>
    <source>
        <strain evidence="4">JCM 16908</strain>
    </source>
</reference>
<dbReference type="RefSeq" id="WP_344953618.1">
    <property type="nucleotide sequence ID" value="NZ_BAAAZR010000063.1"/>
</dbReference>
<accession>A0ABP7JJD7</accession>
<organism evidence="3 4">
    <name type="scientific">Sphaerisporangium flaviroseum</name>
    <dbReference type="NCBI Taxonomy" id="509199"/>
    <lineage>
        <taxon>Bacteria</taxon>
        <taxon>Bacillati</taxon>
        <taxon>Actinomycetota</taxon>
        <taxon>Actinomycetes</taxon>
        <taxon>Streptosporangiales</taxon>
        <taxon>Streptosporangiaceae</taxon>
        <taxon>Sphaerisporangium</taxon>
    </lineage>
</organism>
<protein>
    <recommendedName>
        <fullName evidence="2">Luciferase-like domain-containing protein</fullName>
    </recommendedName>
</protein>
<evidence type="ECO:0000313" key="3">
    <source>
        <dbReference type="EMBL" id="GAA3846329.1"/>
    </source>
</evidence>
<dbReference type="InterPro" id="IPR036661">
    <property type="entry name" value="Luciferase-like_sf"/>
</dbReference>
<dbReference type="InterPro" id="IPR050564">
    <property type="entry name" value="F420-G6PD/mer"/>
</dbReference>
<dbReference type="PANTHER" id="PTHR43244">
    <property type="match status" value="1"/>
</dbReference>
<keyword evidence="1" id="KW-0560">Oxidoreductase</keyword>
<keyword evidence="4" id="KW-1185">Reference proteome</keyword>
<comment type="caution">
    <text evidence="3">The sequence shown here is derived from an EMBL/GenBank/DDBJ whole genome shotgun (WGS) entry which is preliminary data.</text>
</comment>
<name>A0ABP7JJD7_9ACTN</name>
<dbReference type="Gene3D" id="3.20.20.30">
    <property type="entry name" value="Luciferase-like domain"/>
    <property type="match status" value="1"/>
</dbReference>
<evidence type="ECO:0000259" key="2">
    <source>
        <dbReference type="Pfam" id="PF00296"/>
    </source>
</evidence>